<comment type="caution">
    <text evidence="1">The sequence shown here is derived from an EMBL/GenBank/DDBJ whole genome shotgun (WGS) entry which is preliminary data.</text>
</comment>
<protein>
    <submittedName>
        <fullName evidence="1">Uncharacterized protein</fullName>
    </submittedName>
</protein>
<organism evidence="1 2">
    <name type="scientific">Microlunatus ginsengisoli</name>
    <dbReference type="NCBI Taxonomy" id="363863"/>
    <lineage>
        <taxon>Bacteria</taxon>
        <taxon>Bacillati</taxon>
        <taxon>Actinomycetota</taxon>
        <taxon>Actinomycetes</taxon>
        <taxon>Propionibacteriales</taxon>
        <taxon>Propionibacteriaceae</taxon>
        <taxon>Microlunatus</taxon>
    </lineage>
</organism>
<evidence type="ECO:0000313" key="1">
    <source>
        <dbReference type="EMBL" id="GAA3620910.1"/>
    </source>
</evidence>
<dbReference type="Proteomes" id="UP001501490">
    <property type="component" value="Unassembled WGS sequence"/>
</dbReference>
<keyword evidence="2" id="KW-1185">Reference proteome</keyword>
<name>A0ABP6ZWX2_9ACTN</name>
<accession>A0ABP6ZWX2</accession>
<proteinExistence type="predicted"/>
<sequence length="58" mass="6236">MHPVIHPDGSDDPRRAAEQFLDLVLGDEDLLLSEFQALVTSIAASTGSDESVPDDEGR</sequence>
<dbReference type="EMBL" id="BAABAB010000016">
    <property type="protein sequence ID" value="GAA3620910.1"/>
    <property type="molecule type" value="Genomic_DNA"/>
</dbReference>
<reference evidence="2" key="1">
    <citation type="journal article" date="2019" name="Int. J. Syst. Evol. Microbiol.">
        <title>The Global Catalogue of Microorganisms (GCM) 10K type strain sequencing project: providing services to taxonomists for standard genome sequencing and annotation.</title>
        <authorList>
            <consortium name="The Broad Institute Genomics Platform"/>
            <consortium name="The Broad Institute Genome Sequencing Center for Infectious Disease"/>
            <person name="Wu L."/>
            <person name="Ma J."/>
        </authorList>
    </citation>
    <scope>NUCLEOTIDE SEQUENCE [LARGE SCALE GENOMIC DNA]</scope>
    <source>
        <strain evidence="2">JCM 16929</strain>
    </source>
</reference>
<evidence type="ECO:0000313" key="2">
    <source>
        <dbReference type="Proteomes" id="UP001501490"/>
    </source>
</evidence>
<gene>
    <name evidence="1" type="ORF">GCM10022236_23910</name>
</gene>